<gene>
    <name evidence="2" type="ORF">WK53_27075</name>
</gene>
<proteinExistence type="predicted"/>
<reference evidence="2 3" key="1">
    <citation type="submission" date="2015-11" db="EMBL/GenBank/DDBJ databases">
        <title>Expanding the genomic diversity of Burkholderia species for the development of highly accurate diagnostics.</title>
        <authorList>
            <person name="Sahl J."/>
            <person name="Keim P."/>
            <person name="Wagner D."/>
        </authorList>
    </citation>
    <scope>NUCLEOTIDE SEQUENCE [LARGE SCALE GENOMIC DNA]</scope>
    <source>
        <strain evidence="2 3">MSMB1137WGS</strain>
    </source>
</reference>
<feature type="region of interest" description="Disordered" evidence="1">
    <location>
        <begin position="101"/>
        <end position="125"/>
    </location>
</feature>
<protein>
    <recommendedName>
        <fullName evidence="4">Integrase</fullName>
    </recommendedName>
</protein>
<evidence type="ECO:0000313" key="3">
    <source>
        <dbReference type="Proteomes" id="UP000056732"/>
    </source>
</evidence>
<dbReference type="AlphaFoldDB" id="A0AAW3NCA9"/>
<sequence length="125" mass="14349">MTGRKFRFGVSRREFARRDGCSEMLVQRAIGARDLEIAKEQEVKKMREAAQRIANRINRPVKGGMETMLTKHPDYFSLQDIRPAAITTKLTNRNADAYDFAAHSNPSTTHRHYDRRKVKAANATE</sequence>
<evidence type="ECO:0000313" key="2">
    <source>
        <dbReference type="EMBL" id="KVT58334.1"/>
    </source>
</evidence>
<name>A0AAW3NCA9_9BURK</name>
<evidence type="ECO:0008006" key="4">
    <source>
        <dbReference type="Google" id="ProtNLM"/>
    </source>
</evidence>
<evidence type="ECO:0000256" key="1">
    <source>
        <dbReference type="SAM" id="MobiDB-lite"/>
    </source>
</evidence>
<dbReference type="EMBL" id="LPDO01000038">
    <property type="protein sequence ID" value="KVT58334.1"/>
    <property type="molecule type" value="Genomic_DNA"/>
</dbReference>
<comment type="caution">
    <text evidence="2">The sequence shown here is derived from an EMBL/GenBank/DDBJ whole genome shotgun (WGS) entry which is preliminary data.</text>
</comment>
<accession>A0AAW3NCA9</accession>
<organism evidence="2 3">
    <name type="scientific">Burkholderia ubonensis</name>
    <dbReference type="NCBI Taxonomy" id="101571"/>
    <lineage>
        <taxon>Bacteria</taxon>
        <taxon>Pseudomonadati</taxon>
        <taxon>Pseudomonadota</taxon>
        <taxon>Betaproteobacteria</taxon>
        <taxon>Burkholderiales</taxon>
        <taxon>Burkholderiaceae</taxon>
        <taxon>Burkholderia</taxon>
        <taxon>Burkholderia cepacia complex</taxon>
    </lineage>
</organism>
<dbReference type="Proteomes" id="UP000056732">
    <property type="component" value="Unassembled WGS sequence"/>
</dbReference>
<dbReference type="RefSeq" id="WP_059926555.1">
    <property type="nucleotide sequence ID" value="NZ_LPDO01000038.1"/>
</dbReference>
<feature type="compositionally biased region" description="Basic residues" evidence="1">
    <location>
        <begin position="109"/>
        <end position="119"/>
    </location>
</feature>